<reference evidence="2 3" key="1">
    <citation type="submission" date="2024-08" db="EMBL/GenBank/DDBJ databases">
        <authorList>
            <person name="Cucini C."/>
            <person name="Frati F."/>
        </authorList>
    </citation>
    <scope>NUCLEOTIDE SEQUENCE [LARGE SCALE GENOMIC DNA]</scope>
</reference>
<evidence type="ECO:0000256" key="1">
    <source>
        <dbReference type="SAM" id="MobiDB-lite"/>
    </source>
</evidence>
<proteinExistence type="predicted"/>
<comment type="caution">
    <text evidence="2">The sequence shown here is derived from an EMBL/GenBank/DDBJ whole genome shotgun (WGS) entry which is preliminary data.</text>
</comment>
<evidence type="ECO:0000313" key="3">
    <source>
        <dbReference type="Proteomes" id="UP001642540"/>
    </source>
</evidence>
<accession>A0ABP1QJM4</accession>
<dbReference type="EMBL" id="CAXLJM020000034">
    <property type="protein sequence ID" value="CAL8103346.1"/>
    <property type="molecule type" value="Genomic_DNA"/>
</dbReference>
<sequence length="207" mass="21823">MGCGASKNDVIKSASSGNEPKVKGGAANGDTKVNGSTIPASEKFGNGSAGTAGNNNGNNNDISGGVSVGGSSSNRNLPELPPLKPPRTSKVGFLDQTETMDGSRHTPVAFEVPAEEDASLIKKHPPRRLRQLEERPTEATSVTQEALEEKVALANERRNQVLHQRVASARTKSARAGGRVRRTPLDSELESSETRENGLELEGNEGE</sequence>
<feature type="region of interest" description="Disordered" evidence="1">
    <location>
        <begin position="1"/>
        <end position="104"/>
    </location>
</feature>
<name>A0ABP1QJM4_9HEXA</name>
<gene>
    <name evidence="2" type="ORF">ODALV1_LOCUS11421</name>
</gene>
<feature type="region of interest" description="Disordered" evidence="1">
    <location>
        <begin position="162"/>
        <end position="207"/>
    </location>
</feature>
<evidence type="ECO:0000313" key="2">
    <source>
        <dbReference type="EMBL" id="CAL8103346.1"/>
    </source>
</evidence>
<keyword evidence="3" id="KW-1185">Reference proteome</keyword>
<organism evidence="2 3">
    <name type="scientific">Orchesella dallaii</name>
    <dbReference type="NCBI Taxonomy" id="48710"/>
    <lineage>
        <taxon>Eukaryota</taxon>
        <taxon>Metazoa</taxon>
        <taxon>Ecdysozoa</taxon>
        <taxon>Arthropoda</taxon>
        <taxon>Hexapoda</taxon>
        <taxon>Collembola</taxon>
        <taxon>Entomobryomorpha</taxon>
        <taxon>Entomobryoidea</taxon>
        <taxon>Orchesellidae</taxon>
        <taxon>Orchesellinae</taxon>
        <taxon>Orchesella</taxon>
    </lineage>
</organism>
<feature type="compositionally biased region" description="Low complexity" evidence="1">
    <location>
        <begin position="45"/>
        <end position="76"/>
    </location>
</feature>
<dbReference type="Proteomes" id="UP001642540">
    <property type="component" value="Unassembled WGS sequence"/>
</dbReference>
<protein>
    <submittedName>
        <fullName evidence="2">Uncharacterized protein</fullName>
    </submittedName>
</protein>